<evidence type="ECO:0000313" key="1">
    <source>
        <dbReference type="EMBL" id="DAE20764.1"/>
    </source>
</evidence>
<proteinExistence type="predicted"/>
<organism evidence="1">
    <name type="scientific">Siphoviridae sp. ctsoB6</name>
    <dbReference type="NCBI Taxonomy" id="2826487"/>
    <lineage>
        <taxon>Viruses</taxon>
        <taxon>Duplodnaviria</taxon>
        <taxon>Heunggongvirae</taxon>
        <taxon>Uroviricota</taxon>
        <taxon>Caudoviricetes</taxon>
    </lineage>
</organism>
<accession>A0A8S5QQ70</accession>
<sequence>MIDYGKQKSTVRPEELELTETKVFVSSNITEVNEDETDGQPGFTGYEFDLIEYDKDEYIKIQAEKNADLENEITQAQIAMCEIYEMMG</sequence>
<protein>
    <submittedName>
        <fullName evidence="1">Uncharacterized protein</fullName>
    </submittedName>
</protein>
<name>A0A8S5QQ70_9CAUD</name>
<dbReference type="EMBL" id="BK015700">
    <property type="protein sequence ID" value="DAE20764.1"/>
    <property type="molecule type" value="Genomic_DNA"/>
</dbReference>
<reference evidence="1" key="1">
    <citation type="journal article" date="2021" name="Proc. Natl. Acad. Sci. U.S.A.">
        <title>A Catalog of Tens of Thousands of Viruses from Human Metagenomes Reveals Hidden Associations with Chronic Diseases.</title>
        <authorList>
            <person name="Tisza M.J."/>
            <person name="Buck C.B."/>
        </authorList>
    </citation>
    <scope>NUCLEOTIDE SEQUENCE</scope>
    <source>
        <strain evidence="1">CtsoB6</strain>
    </source>
</reference>